<reference evidence="3" key="1">
    <citation type="submission" date="2018-01" db="EMBL/GenBank/DDBJ databases">
        <authorList>
            <person name="Yu X.-D."/>
        </authorList>
    </citation>
    <scope>NUCLEOTIDE SEQUENCE</scope>
    <source>
        <strain evidence="3">ZX-21</strain>
    </source>
</reference>
<dbReference type="GO" id="GO:0006281">
    <property type="term" value="P:DNA repair"/>
    <property type="evidence" value="ECO:0007669"/>
    <property type="project" value="InterPro"/>
</dbReference>
<dbReference type="OrthoDB" id="9132167at2"/>
<dbReference type="InterPro" id="IPR036217">
    <property type="entry name" value="MethylDNA_cys_MeTrfase_DNAb"/>
</dbReference>
<keyword evidence="3" id="KW-0489">Methyltransferase</keyword>
<dbReference type="Pfam" id="PF01035">
    <property type="entry name" value="DNA_binding_1"/>
    <property type="match status" value="1"/>
</dbReference>
<evidence type="ECO:0000256" key="1">
    <source>
        <dbReference type="ARBA" id="ARBA00022763"/>
    </source>
</evidence>
<dbReference type="InterPro" id="IPR036388">
    <property type="entry name" value="WH-like_DNA-bd_sf"/>
</dbReference>
<dbReference type="Proteomes" id="UP000237222">
    <property type="component" value="Unassembled WGS sequence"/>
</dbReference>
<dbReference type="AlphaFoldDB" id="A0A2S4HIR9"/>
<dbReference type="InterPro" id="IPR014048">
    <property type="entry name" value="MethylDNA_cys_MeTrfase_DNA-bd"/>
</dbReference>
<name>A0A2S4HIR9_9GAMM</name>
<dbReference type="SUPFAM" id="SSF46767">
    <property type="entry name" value="Methylated DNA-protein cysteine methyltransferase, C-terminal domain"/>
    <property type="match status" value="1"/>
</dbReference>
<gene>
    <name evidence="3" type="ORF">C0068_04605</name>
</gene>
<dbReference type="EMBL" id="PQGG01000010">
    <property type="protein sequence ID" value="POP53876.1"/>
    <property type="molecule type" value="Genomic_DNA"/>
</dbReference>
<dbReference type="PANTHER" id="PTHR42942:SF1">
    <property type="entry name" value="ALKYLTRANSFERASE-LIKE PROTEIN 1"/>
    <property type="match status" value="1"/>
</dbReference>
<organism evidence="3 4">
    <name type="scientific">Zhongshania marina</name>
    <dbReference type="NCBI Taxonomy" id="2304603"/>
    <lineage>
        <taxon>Bacteria</taxon>
        <taxon>Pseudomonadati</taxon>
        <taxon>Pseudomonadota</taxon>
        <taxon>Gammaproteobacteria</taxon>
        <taxon>Cellvibrionales</taxon>
        <taxon>Spongiibacteraceae</taxon>
        <taxon>Zhongshania</taxon>
    </lineage>
</organism>
<sequence>MKDEASQQIYAAIHSVPMGRLCSYGKIAELAGQPGKARHVGRLLSQLPKDTRLPWFRIVNSQGKISFPHGSDSYQRQLSHLIEESSAEESGRLHWRQCRWPE</sequence>
<dbReference type="CDD" id="cd06445">
    <property type="entry name" value="ATase"/>
    <property type="match status" value="1"/>
</dbReference>
<dbReference type="InterPro" id="IPR052520">
    <property type="entry name" value="ATL_DNA_repair"/>
</dbReference>
<protein>
    <submittedName>
        <fullName evidence="3">Cysteine methyltransferase</fullName>
    </submittedName>
</protein>
<keyword evidence="3" id="KW-0808">Transferase</keyword>
<dbReference type="GO" id="GO:0008168">
    <property type="term" value="F:methyltransferase activity"/>
    <property type="evidence" value="ECO:0007669"/>
    <property type="project" value="UniProtKB-KW"/>
</dbReference>
<evidence type="ECO:0000313" key="3">
    <source>
        <dbReference type="EMBL" id="POP53876.1"/>
    </source>
</evidence>
<accession>A0A2S4HIR9</accession>
<evidence type="ECO:0000313" key="4">
    <source>
        <dbReference type="Proteomes" id="UP000237222"/>
    </source>
</evidence>
<dbReference type="GO" id="GO:0032259">
    <property type="term" value="P:methylation"/>
    <property type="evidence" value="ECO:0007669"/>
    <property type="project" value="UniProtKB-KW"/>
</dbReference>
<dbReference type="RefSeq" id="WP_103683314.1">
    <property type="nucleotide sequence ID" value="NZ_PQGG01000010.1"/>
</dbReference>
<dbReference type="PANTHER" id="PTHR42942">
    <property type="entry name" value="6-O-METHYLGUANINE DNA METHYLTRANSFERASE"/>
    <property type="match status" value="1"/>
</dbReference>
<keyword evidence="1" id="KW-0227">DNA damage</keyword>
<evidence type="ECO:0000259" key="2">
    <source>
        <dbReference type="Pfam" id="PF01035"/>
    </source>
</evidence>
<dbReference type="Gene3D" id="1.10.10.10">
    <property type="entry name" value="Winged helix-like DNA-binding domain superfamily/Winged helix DNA-binding domain"/>
    <property type="match status" value="1"/>
</dbReference>
<proteinExistence type="predicted"/>
<feature type="domain" description="Methylated-DNA-[protein]-cysteine S-methyltransferase DNA binding" evidence="2">
    <location>
        <begin position="6"/>
        <end position="78"/>
    </location>
</feature>
<comment type="caution">
    <text evidence="3">The sequence shown here is derived from an EMBL/GenBank/DDBJ whole genome shotgun (WGS) entry which is preliminary data.</text>
</comment>